<keyword evidence="1" id="KW-0805">Transcription regulation</keyword>
<dbReference type="Proteomes" id="UP001143480">
    <property type="component" value="Unassembled WGS sequence"/>
</dbReference>
<dbReference type="InterPro" id="IPR002577">
    <property type="entry name" value="HTH_HxlR"/>
</dbReference>
<reference evidence="5" key="2">
    <citation type="submission" date="2023-01" db="EMBL/GenBank/DDBJ databases">
        <authorList>
            <person name="Sun Q."/>
            <person name="Evtushenko L."/>
        </authorList>
    </citation>
    <scope>NUCLEOTIDE SEQUENCE</scope>
    <source>
        <strain evidence="5">VKM Ac-1321</strain>
    </source>
</reference>
<protein>
    <submittedName>
        <fullName evidence="5">Transcriptional regulator</fullName>
    </submittedName>
</protein>
<proteinExistence type="predicted"/>
<feature type="domain" description="HTH hxlR-type" evidence="4">
    <location>
        <begin position="8"/>
        <end position="106"/>
    </location>
</feature>
<dbReference type="GO" id="GO:0003677">
    <property type="term" value="F:DNA binding"/>
    <property type="evidence" value="ECO:0007669"/>
    <property type="project" value="UniProtKB-KW"/>
</dbReference>
<dbReference type="Pfam" id="PF01638">
    <property type="entry name" value="HxlR"/>
    <property type="match status" value="1"/>
</dbReference>
<name>A0A9W6NT97_9ACTN</name>
<dbReference type="InterPro" id="IPR036390">
    <property type="entry name" value="WH_DNA-bd_sf"/>
</dbReference>
<evidence type="ECO:0000256" key="2">
    <source>
        <dbReference type="ARBA" id="ARBA00023125"/>
    </source>
</evidence>
<dbReference type="Gene3D" id="1.10.10.10">
    <property type="entry name" value="Winged helix-like DNA-binding domain superfamily/Winged helix DNA-binding domain"/>
    <property type="match status" value="1"/>
</dbReference>
<dbReference type="PANTHER" id="PTHR33204">
    <property type="entry name" value="TRANSCRIPTIONAL REGULATOR, MARR FAMILY"/>
    <property type="match status" value="1"/>
</dbReference>
<organism evidence="5 6">
    <name type="scientific">Dactylosporangium matsuzakiense</name>
    <dbReference type="NCBI Taxonomy" id="53360"/>
    <lineage>
        <taxon>Bacteria</taxon>
        <taxon>Bacillati</taxon>
        <taxon>Actinomycetota</taxon>
        <taxon>Actinomycetes</taxon>
        <taxon>Micromonosporales</taxon>
        <taxon>Micromonosporaceae</taxon>
        <taxon>Dactylosporangium</taxon>
    </lineage>
</organism>
<dbReference type="EMBL" id="BSFP01000139">
    <property type="protein sequence ID" value="GLL08338.1"/>
    <property type="molecule type" value="Genomic_DNA"/>
</dbReference>
<comment type="caution">
    <text evidence="5">The sequence shown here is derived from an EMBL/GenBank/DDBJ whole genome shotgun (WGS) entry which is preliminary data.</text>
</comment>
<dbReference type="AlphaFoldDB" id="A0A9W6NT97"/>
<evidence type="ECO:0000313" key="6">
    <source>
        <dbReference type="Proteomes" id="UP001143480"/>
    </source>
</evidence>
<keyword evidence="3" id="KW-0804">Transcription</keyword>
<gene>
    <name evidence="5" type="ORF">GCM10017581_100990</name>
</gene>
<evidence type="ECO:0000259" key="4">
    <source>
        <dbReference type="PROSITE" id="PS51118"/>
    </source>
</evidence>
<evidence type="ECO:0000313" key="5">
    <source>
        <dbReference type="EMBL" id="GLL08338.1"/>
    </source>
</evidence>
<dbReference type="SUPFAM" id="SSF46785">
    <property type="entry name" value="Winged helix' DNA-binding domain"/>
    <property type="match status" value="1"/>
</dbReference>
<accession>A0A9W6NT97</accession>
<dbReference type="PANTHER" id="PTHR33204:SF18">
    <property type="entry name" value="TRANSCRIPTIONAL REGULATORY PROTEIN"/>
    <property type="match status" value="1"/>
</dbReference>
<sequence>MRTYGQFCGIARALDVVGDRWVLLIVRELMAAPARFTDLRRNLPGIATNLLAERLRTMTEHGLVTVVAPQPPVGTHVYELTERGRALGPTLRALARWSLPLMLTGPGDDLVRGHWTLLAMEAFLEHADLTPADGATIEVTVDEDGTTLSGRIDAGRLTDPRLGPAPDATVRIAGTELAIVALFNGADPEDVRVSGSRAEDFRAAVRRRPG</sequence>
<evidence type="ECO:0000256" key="3">
    <source>
        <dbReference type="ARBA" id="ARBA00023163"/>
    </source>
</evidence>
<dbReference type="RefSeq" id="WP_271190343.1">
    <property type="nucleotide sequence ID" value="NZ_BSFP01000139.1"/>
</dbReference>
<dbReference type="InterPro" id="IPR036388">
    <property type="entry name" value="WH-like_DNA-bd_sf"/>
</dbReference>
<evidence type="ECO:0000256" key="1">
    <source>
        <dbReference type="ARBA" id="ARBA00023015"/>
    </source>
</evidence>
<dbReference type="PROSITE" id="PS51118">
    <property type="entry name" value="HTH_HXLR"/>
    <property type="match status" value="1"/>
</dbReference>
<reference evidence="5" key="1">
    <citation type="journal article" date="2014" name="Int. J. Syst. Evol. Microbiol.">
        <title>Complete genome sequence of Corynebacterium casei LMG S-19264T (=DSM 44701T), isolated from a smear-ripened cheese.</title>
        <authorList>
            <consortium name="US DOE Joint Genome Institute (JGI-PGF)"/>
            <person name="Walter F."/>
            <person name="Albersmeier A."/>
            <person name="Kalinowski J."/>
            <person name="Ruckert C."/>
        </authorList>
    </citation>
    <scope>NUCLEOTIDE SEQUENCE</scope>
    <source>
        <strain evidence="5">VKM Ac-1321</strain>
    </source>
</reference>
<keyword evidence="2" id="KW-0238">DNA-binding</keyword>
<keyword evidence="6" id="KW-1185">Reference proteome</keyword>